<evidence type="ECO:0000256" key="6">
    <source>
        <dbReference type="PIRSR" id="PIRSR004869-50"/>
    </source>
</evidence>
<comment type="cofactor">
    <cofactor evidence="6">
        <name>[4Fe-4S] cluster</name>
        <dbReference type="ChEBI" id="CHEBI:49883"/>
    </cofactor>
    <text evidence="6">Binds 1 [4Fe-4S] cluster. The cluster is coordinated with 3 cysteines and an exchangeable S-adenosyl-L-methionine.</text>
</comment>
<dbReference type="EMBL" id="DTDH01000038">
    <property type="protein sequence ID" value="HGT98052.1"/>
    <property type="molecule type" value="Genomic_DNA"/>
</dbReference>
<reference evidence="9" key="1">
    <citation type="journal article" date="2020" name="mSystems">
        <title>Genome- and Community-Level Interaction Insights into Carbon Utilization and Element Cycling Functions of Hydrothermarchaeota in Hydrothermal Sediment.</title>
        <authorList>
            <person name="Zhou Z."/>
            <person name="Liu Y."/>
            <person name="Xu W."/>
            <person name="Pan J."/>
            <person name="Luo Z.H."/>
            <person name="Li M."/>
        </authorList>
    </citation>
    <scope>NUCLEOTIDE SEQUENCE [LARGE SCALE GENOMIC DNA]</scope>
    <source>
        <strain evidence="8">SpSt-629</strain>
        <strain evidence="9">SpSt-688</strain>
    </source>
</reference>
<evidence type="ECO:0000256" key="1">
    <source>
        <dbReference type="ARBA" id="ARBA00022485"/>
    </source>
</evidence>
<name>A0A7J3MWY1_9CREN</name>
<sequence>MGICRLCGYSSKTISSVIGVCVECLRSDIDALRIAMEVHKRYRESVGLSIEPPRDPSGVKCVLCVNECSIPVNGYGFCGIWRNSGDDLKFVEPPGYGVLHMYLDPLPTNCVATPVCPAVTGAGYPKYSVYPGPEYGYYNLAVFFAGCNLNCIFCQNWQHKDIAVSSKLRKRYLTSVDQLVKEATENTRVSCVCFFGGDPGPHSIYALEAARKILRYSSENNVVKRICWETNGLENPKVMREMAKLSLESGGIVKIDWKAYTPNVYQALTGVDGYRAIERIKENIVLLANMSRERKEIPLLVISILLVPGYVDGEEVEGMAKYVSSIDKTIPIVLLAFHPDHLLRDLPPTSISHVRKSVEILKTYGIENVFVGNEWLLGYFY</sequence>
<evidence type="ECO:0000256" key="3">
    <source>
        <dbReference type="ARBA" id="ARBA00022723"/>
    </source>
</evidence>
<gene>
    <name evidence="8" type="ORF">ENT99_00520</name>
    <name evidence="9" type="ORF">ENU64_01305</name>
</gene>
<keyword evidence="1" id="KW-0004">4Fe-4S</keyword>
<accession>A0A7J3MWY1</accession>
<dbReference type="EMBL" id="DTAU01000013">
    <property type="protein sequence ID" value="HFQ78173.1"/>
    <property type="molecule type" value="Genomic_DNA"/>
</dbReference>
<keyword evidence="4 6" id="KW-0408">Iron</keyword>
<feature type="binding site" evidence="6">
    <location>
        <position position="147"/>
    </location>
    <ligand>
        <name>[4Fe-4S] cluster</name>
        <dbReference type="ChEBI" id="CHEBI:49883"/>
        <note>4Fe-4S-S-AdoMet</note>
    </ligand>
</feature>
<dbReference type="GO" id="GO:0046872">
    <property type="term" value="F:metal ion binding"/>
    <property type="evidence" value="ECO:0007669"/>
    <property type="project" value="UniProtKB-KW"/>
</dbReference>
<dbReference type="PROSITE" id="PS51918">
    <property type="entry name" value="RADICAL_SAM"/>
    <property type="match status" value="1"/>
</dbReference>
<evidence type="ECO:0000256" key="4">
    <source>
        <dbReference type="ARBA" id="ARBA00023004"/>
    </source>
</evidence>
<dbReference type="AlphaFoldDB" id="A0A7J3MWY1"/>
<dbReference type="SUPFAM" id="SSF102114">
    <property type="entry name" value="Radical SAM enzymes"/>
    <property type="match status" value="1"/>
</dbReference>
<keyword evidence="3 6" id="KW-0479">Metal-binding</keyword>
<evidence type="ECO:0000256" key="2">
    <source>
        <dbReference type="ARBA" id="ARBA00022691"/>
    </source>
</evidence>
<dbReference type="PANTHER" id="PTHR30352:SF22">
    <property type="entry name" value="PYRUVATE FORMATE-LYASE ACTIVATING ENZYME HOMOLOG"/>
    <property type="match status" value="1"/>
</dbReference>
<evidence type="ECO:0000256" key="5">
    <source>
        <dbReference type="ARBA" id="ARBA00023014"/>
    </source>
</evidence>
<evidence type="ECO:0000259" key="7">
    <source>
        <dbReference type="PROSITE" id="PS51918"/>
    </source>
</evidence>
<feature type="domain" description="Radical SAM core" evidence="7">
    <location>
        <begin position="130"/>
        <end position="367"/>
    </location>
</feature>
<dbReference type="InterPro" id="IPR007197">
    <property type="entry name" value="rSAM"/>
</dbReference>
<dbReference type="GO" id="GO:0051539">
    <property type="term" value="F:4 iron, 4 sulfur cluster binding"/>
    <property type="evidence" value="ECO:0007669"/>
    <property type="project" value="UniProtKB-KW"/>
</dbReference>
<evidence type="ECO:0000313" key="8">
    <source>
        <dbReference type="EMBL" id="HFQ78173.1"/>
    </source>
</evidence>
<evidence type="ECO:0000313" key="9">
    <source>
        <dbReference type="EMBL" id="HGT98052.1"/>
    </source>
</evidence>
<dbReference type="PIRSF" id="PIRSF004869">
    <property type="entry name" value="PflX_prd"/>
    <property type="match status" value="1"/>
</dbReference>
<keyword evidence="2 6" id="KW-0949">S-adenosyl-L-methionine</keyword>
<dbReference type="InterPro" id="IPR058240">
    <property type="entry name" value="rSAM_sf"/>
</dbReference>
<proteinExistence type="predicted"/>
<dbReference type="InterPro" id="IPR034457">
    <property type="entry name" value="Organic_radical-activating"/>
</dbReference>
<organism evidence="9">
    <name type="scientific">Ignisphaera aggregans</name>
    <dbReference type="NCBI Taxonomy" id="334771"/>
    <lineage>
        <taxon>Archaea</taxon>
        <taxon>Thermoproteota</taxon>
        <taxon>Thermoprotei</taxon>
        <taxon>Desulfurococcales</taxon>
        <taxon>Desulfurococcaceae</taxon>
        <taxon>Ignisphaera</taxon>
    </lineage>
</organism>
<keyword evidence="5 6" id="KW-0411">Iron-sulfur</keyword>
<dbReference type="Gene3D" id="3.20.20.70">
    <property type="entry name" value="Aldolase class I"/>
    <property type="match status" value="1"/>
</dbReference>
<dbReference type="InterPro" id="IPR013785">
    <property type="entry name" value="Aldolase_TIM"/>
</dbReference>
<dbReference type="CDD" id="cd01335">
    <property type="entry name" value="Radical_SAM"/>
    <property type="match status" value="1"/>
</dbReference>
<dbReference type="InterPro" id="IPR016431">
    <property type="entry name" value="Pyrv-formate_lyase-activ_prd"/>
</dbReference>
<dbReference type="SFLD" id="SFLDS00029">
    <property type="entry name" value="Radical_SAM"/>
    <property type="match status" value="1"/>
</dbReference>
<dbReference type="GO" id="GO:0003824">
    <property type="term" value="F:catalytic activity"/>
    <property type="evidence" value="ECO:0007669"/>
    <property type="project" value="InterPro"/>
</dbReference>
<feature type="binding site" evidence="6">
    <location>
        <position position="154"/>
    </location>
    <ligand>
        <name>[4Fe-4S] cluster</name>
        <dbReference type="ChEBI" id="CHEBI:49883"/>
        <note>4Fe-4S-S-AdoMet</note>
    </ligand>
</feature>
<feature type="binding site" evidence="6">
    <location>
        <position position="151"/>
    </location>
    <ligand>
        <name>[4Fe-4S] cluster</name>
        <dbReference type="ChEBI" id="CHEBI:49883"/>
        <note>4Fe-4S-S-AdoMet</note>
    </ligand>
</feature>
<dbReference type="Pfam" id="PF04055">
    <property type="entry name" value="Radical_SAM"/>
    <property type="match status" value="1"/>
</dbReference>
<comment type="caution">
    <text evidence="9">The sequence shown here is derived from an EMBL/GenBank/DDBJ whole genome shotgun (WGS) entry which is preliminary data.</text>
</comment>
<dbReference type="PANTHER" id="PTHR30352">
    <property type="entry name" value="PYRUVATE FORMATE-LYASE-ACTIVATING ENZYME"/>
    <property type="match status" value="1"/>
</dbReference>
<protein>
    <submittedName>
        <fullName evidence="9">Radical SAM protein</fullName>
    </submittedName>
</protein>